<keyword evidence="1" id="KW-0175">Coiled coil</keyword>
<feature type="region of interest" description="Disordered" evidence="2">
    <location>
        <begin position="1"/>
        <end position="63"/>
    </location>
</feature>
<evidence type="ECO:0000256" key="2">
    <source>
        <dbReference type="SAM" id="MobiDB-lite"/>
    </source>
</evidence>
<dbReference type="PANTHER" id="PTHR15885:SF1">
    <property type="entry name" value="COILED-COIL DOMAIN-CONTAINING PROTEIN 174"/>
    <property type="match status" value="1"/>
</dbReference>
<dbReference type="Proteomes" id="UP000620104">
    <property type="component" value="Unassembled WGS sequence"/>
</dbReference>
<dbReference type="EMBL" id="BLZA01000005">
    <property type="protein sequence ID" value="GHJ84030.1"/>
    <property type="molecule type" value="Genomic_DNA"/>
</dbReference>
<dbReference type="Pfam" id="PF13300">
    <property type="entry name" value="DUF4078"/>
    <property type="match status" value="1"/>
</dbReference>
<feature type="region of interest" description="Disordered" evidence="2">
    <location>
        <begin position="180"/>
        <end position="199"/>
    </location>
</feature>
<evidence type="ECO:0000256" key="1">
    <source>
        <dbReference type="ARBA" id="ARBA00023054"/>
    </source>
</evidence>
<evidence type="ECO:0000313" key="3">
    <source>
        <dbReference type="EMBL" id="GHJ84030.1"/>
    </source>
</evidence>
<comment type="caution">
    <text evidence="3">The sequence shown here is derived from an EMBL/GenBank/DDBJ whole genome shotgun (WGS) entry which is preliminary data.</text>
</comment>
<feature type="region of interest" description="Disordered" evidence="2">
    <location>
        <begin position="131"/>
        <end position="159"/>
    </location>
</feature>
<gene>
    <name evidence="3" type="ORF">NliqN6_0432</name>
</gene>
<sequence>MPPGKDGTKEAPTISQSTLFDLKGIVSEHRSTFDKEGRTASKGRIRPRNEASSKDKFARPSPGIVKRMAMEAQNDMNRKHLAHISEASEEQRQEILRIKAEKYEKLRRGEYGNLSEKELAEVAVDFDRKWEEQDDWSDHSSDIDESAHPRDVHEEVRHDDAFSREKVEYVDELGRTRLGTRAEAREAEEARRGGANRVYDPMEALDADQPSIGPAHAEVLQSNVIYGVQSFFPVYEPTQEELKARLKAAEGPADTKHYDANAEVRSRAAGHYQFSQDAAKRAEQMAALKAERQETQQAREENQSREVEIDVGQSGNGEPVKKKVVLTPAQEMKKRKLDERKAMIEAKRMKMFGGKEGIEKKRQELQDREAERLMKEVETSLGEQMHKTT</sequence>
<keyword evidence="4" id="KW-1185">Reference proteome</keyword>
<reference evidence="3" key="1">
    <citation type="submission" date="2020-07" db="EMBL/GenBank/DDBJ databases">
        <title>Draft Genome Sequence of a Deep-Sea Yeast, Naganishia (Cryptococcus) liquefaciens strain N6.</title>
        <authorList>
            <person name="Han Y.W."/>
            <person name="Kajitani R."/>
            <person name="Morimoto H."/>
            <person name="Parhat M."/>
            <person name="Tsubouchi H."/>
            <person name="Bakenova O."/>
            <person name="Ogata M."/>
            <person name="Argunhan B."/>
            <person name="Aoki R."/>
            <person name="Kajiwara S."/>
            <person name="Itoh T."/>
            <person name="Iwasaki H."/>
        </authorList>
    </citation>
    <scope>NUCLEOTIDE SEQUENCE</scope>
    <source>
        <strain evidence="3">N6</strain>
    </source>
</reference>
<protein>
    <submittedName>
        <fullName evidence="3">Uncharacterized protein</fullName>
    </submittedName>
</protein>
<dbReference type="GO" id="GO:0005634">
    <property type="term" value="C:nucleus"/>
    <property type="evidence" value="ECO:0007669"/>
    <property type="project" value="TreeGrafter"/>
</dbReference>
<dbReference type="InterPro" id="IPR025066">
    <property type="entry name" value="CCDC174-like"/>
</dbReference>
<evidence type="ECO:0000313" key="4">
    <source>
        <dbReference type="Proteomes" id="UP000620104"/>
    </source>
</evidence>
<dbReference type="OrthoDB" id="333551at2759"/>
<feature type="compositionally biased region" description="Basic and acidic residues" evidence="2">
    <location>
        <begin position="180"/>
        <end position="192"/>
    </location>
</feature>
<organism evidence="3 4">
    <name type="scientific">Naganishia liquefaciens</name>
    <dbReference type="NCBI Taxonomy" id="104408"/>
    <lineage>
        <taxon>Eukaryota</taxon>
        <taxon>Fungi</taxon>
        <taxon>Dikarya</taxon>
        <taxon>Basidiomycota</taxon>
        <taxon>Agaricomycotina</taxon>
        <taxon>Tremellomycetes</taxon>
        <taxon>Filobasidiales</taxon>
        <taxon>Filobasidiaceae</taxon>
        <taxon>Naganishia</taxon>
    </lineage>
</organism>
<feature type="compositionally biased region" description="Basic and acidic residues" evidence="2">
    <location>
        <begin position="278"/>
        <end position="308"/>
    </location>
</feature>
<name>A0A8H3TP91_9TREE</name>
<feature type="compositionally biased region" description="Basic and acidic residues" evidence="2">
    <location>
        <begin position="26"/>
        <end position="39"/>
    </location>
</feature>
<accession>A0A8H3TP91</accession>
<dbReference type="AlphaFoldDB" id="A0A8H3TP91"/>
<feature type="region of interest" description="Disordered" evidence="2">
    <location>
        <begin position="273"/>
        <end position="336"/>
    </location>
</feature>
<dbReference type="PANTHER" id="PTHR15885">
    <property type="entry name" value="COILED-COIL DOMAIN-CONTAINING PROTEIN 174"/>
    <property type="match status" value="1"/>
</dbReference>
<feature type="compositionally biased region" description="Basic and acidic residues" evidence="2">
    <location>
        <begin position="47"/>
        <end position="58"/>
    </location>
</feature>
<proteinExistence type="predicted"/>